<organism evidence="1 2">
    <name type="scientific">Ferrigenium kumadai</name>
    <dbReference type="NCBI Taxonomy" id="1682490"/>
    <lineage>
        <taxon>Bacteria</taxon>
        <taxon>Pseudomonadati</taxon>
        <taxon>Pseudomonadota</taxon>
        <taxon>Betaproteobacteria</taxon>
        <taxon>Nitrosomonadales</taxon>
        <taxon>Gallionellaceae</taxon>
        <taxon>Ferrigenium</taxon>
    </lineage>
</organism>
<protein>
    <submittedName>
        <fullName evidence="1">Uncharacterized protein</fullName>
    </submittedName>
</protein>
<proteinExistence type="predicted"/>
<gene>
    <name evidence="1" type="ORF">FGKAn22_12070</name>
</gene>
<dbReference type="EMBL" id="AP019536">
    <property type="protein sequence ID" value="BBI99514.1"/>
    <property type="molecule type" value="Genomic_DNA"/>
</dbReference>
<evidence type="ECO:0000313" key="1">
    <source>
        <dbReference type="EMBL" id="BBI99514.1"/>
    </source>
</evidence>
<keyword evidence="2" id="KW-1185">Reference proteome</keyword>
<evidence type="ECO:0000313" key="2">
    <source>
        <dbReference type="Proteomes" id="UP001319121"/>
    </source>
</evidence>
<name>A0AAN1VZK1_9PROT</name>
<accession>A0AAN1VZK1</accession>
<reference evidence="1 2" key="1">
    <citation type="submission" date="2019-03" db="EMBL/GenBank/DDBJ databases">
        <title>Complete genome sequence of Ferrigenium kumadai strain An22, a microaerophilic iron-oxidizing bacterium isolated from a paddy field soil.</title>
        <authorList>
            <person name="Watanabe T."/>
            <person name="Asakawa S."/>
        </authorList>
    </citation>
    <scope>NUCLEOTIDE SEQUENCE [LARGE SCALE GENOMIC DNA]</scope>
    <source>
        <strain evidence="1 2">An22</strain>
    </source>
</reference>
<dbReference type="RefSeq" id="WP_212787084.1">
    <property type="nucleotide sequence ID" value="NZ_AP019536.1"/>
</dbReference>
<dbReference type="Proteomes" id="UP001319121">
    <property type="component" value="Chromosome"/>
</dbReference>
<dbReference type="KEGG" id="fku:FGKAn22_12070"/>
<dbReference type="AlphaFoldDB" id="A0AAN1VZK1"/>
<sequence>MTPPTALNIRETLLRAIEEQSPRSPIDSSLQSGSILQAAARALGAAFNTELEQALLTQWHELFRTGYLAWGFNIANPNPPFCHVTDRGRAALERLSHDPANPSGYLRHLNSAAHLNPVATSYISEALDCYVSSSHKAAAVMVGAAAESLVIELRDLLLERLRSADQTLPRNLDDWRVKTILNSLRSYFDSVQRQFPEKLREEYESYWSAFTQQIRATRNEAGHPTSVQPIEPEAVHASLLIFPELAKLANKLRDWVATNVR</sequence>